<feature type="domain" description="Multidrug resistance protein MdtA-like barrel-sandwich hybrid" evidence="6">
    <location>
        <begin position="94"/>
        <end position="187"/>
    </location>
</feature>
<evidence type="ECO:0000256" key="2">
    <source>
        <dbReference type="ARBA" id="ARBA00023054"/>
    </source>
</evidence>
<accession>A0A096B7F8</accession>
<comment type="subcellular location">
    <subcellularLocation>
        <location evidence="1">Cell envelope</location>
    </subcellularLocation>
</comment>
<feature type="coiled-coil region" evidence="3">
    <location>
        <begin position="125"/>
        <end position="152"/>
    </location>
</feature>
<evidence type="ECO:0000313" key="9">
    <source>
        <dbReference type="EMBL" id="KGF54990.1"/>
    </source>
</evidence>
<keyword evidence="5" id="KW-0472">Membrane</keyword>
<dbReference type="PATRIC" id="fig|742738.3.peg.2416"/>
<dbReference type="Pfam" id="PF25990">
    <property type="entry name" value="Beta-barrel_YknX"/>
    <property type="match status" value="1"/>
</dbReference>
<dbReference type="PANTHER" id="PTHR32347">
    <property type="entry name" value="EFFLUX SYSTEM COMPONENT YKNX-RELATED"/>
    <property type="match status" value="1"/>
</dbReference>
<evidence type="ECO:0000259" key="7">
    <source>
        <dbReference type="Pfam" id="PF25973"/>
    </source>
</evidence>
<dbReference type="SUPFAM" id="SSF111369">
    <property type="entry name" value="HlyD-like secretion proteins"/>
    <property type="match status" value="2"/>
</dbReference>
<dbReference type="Pfam" id="PF25917">
    <property type="entry name" value="BSH_RND"/>
    <property type="match status" value="1"/>
</dbReference>
<dbReference type="AlphaFoldDB" id="A0A096B7F8"/>
<keyword evidence="10" id="KW-1185">Reference proteome</keyword>
<sequence>MEATQVKPETTVAPPEGPGKKSPQLTPPKKKRKWVKRLVILLVIAALLVLALSRCMSAGTQVLSSAYLPYTAAMHDMTVAVSGTGTIEPIQSYKVTTLVSGEILEAPFEEGQTVHKGDVLFRIDASDVENNIEQLQLNVQSAQLALNDLLKTQSDNQKDRNVKADDAGVITELHVDRGDSVTVGTVIADVLDRDHMKLKVPFHSADASGFYVGQAATVTVNGTAETVSGTVESIAATDEVGPGGTLVRQVTILVNNPGVLSETSQGTASVGGAACASGSSFTYASSSQITAKAAGDLDVLNVKEGDRVSKGQVIGVISEADLETQIENARIALENAQLSLKNAQEKLEDYTITSTIDGEVIEKNLDVGDNISGLSNSGASVTYPAIIYDRSELTFDMDVDEKDISKIQVGQKVEITAGALDDQSFTGVVDKININGTTTSGHTSYPVTVKVEGSPEALYPGMNVSAKIIVEEVGSVLALPVEAVERGNTVLVAKEGCLDENGVIKDLSAAEERQVTLGRNDDEYIEIVDGLEEGEVVLALSPQGSSLMSAMGMG</sequence>
<dbReference type="InterPro" id="IPR058625">
    <property type="entry name" value="MdtA-like_BSH"/>
</dbReference>
<comment type="caution">
    <text evidence="9">The sequence shown here is derived from an EMBL/GenBank/DDBJ whole genome shotgun (WGS) entry which is preliminary data.</text>
</comment>
<dbReference type="GeneID" id="63974650"/>
<dbReference type="InterPro" id="IPR058647">
    <property type="entry name" value="BSH_CzcB-like"/>
</dbReference>
<evidence type="ECO:0000256" key="1">
    <source>
        <dbReference type="ARBA" id="ARBA00004196"/>
    </source>
</evidence>
<feature type="coiled-coil region" evidence="3">
    <location>
        <begin position="319"/>
        <end position="353"/>
    </location>
</feature>
<dbReference type="RefSeq" id="WP_007488457.1">
    <property type="nucleotide sequence ID" value="NZ_KN174163.1"/>
</dbReference>
<evidence type="ECO:0000313" key="10">
    <source>
        <dbReference type="Proteomes" id="UP000029585"/>
    </source>
</evidence>
<evidence type="ECO:0000256" key="3">
    <source>
        <dbReference type="SAM" id="Coils"/>
    </source>
</evidence>
<dbReference type="InterPro" id="IPR050465">
    <property type="entry name" value="UPF0194_transport"/>
</dbReference>
<reference evidence="9 10" key="1">
    <citation type="submission" date="2011-08" db="EMBL/GenBank/DDBJ databases">
        <title>The Genome Sequence of Clostridium orbiscindens 1_3_50AFAA.</title>
        <authorList>
            <consortium name="The Broad Institute Genome Sequencing Platform"/>
            <person name="Earl A."/>
            <person name="Ward D."/>
            <person name="Feldgarden M."/>
            <person name="Gevers D."/>
            <person name="Daigneault M."/>
            <person name="Strauss J."/>
            <person name="Allen-Vercoe E."/>
            <person name="Young S.K."/>
            <person name="Zeng Q."/>
            <person name="Gargeya S."/>
            <person name="Fitzgerald M."/>
            <person name="Haas B."/>
            <person name="Abouelleil A."/>
            <person name="Alvarado L."/>
            <person name="Arachchi H.M."/>
            <person name="Berlin A."/>
            <person name="Brown A."/>
            <person name="Chapman S.B."/>
            <person name="Chen Z."/>
            <person name="Dunbar C."/>
            <person name="Freedman E."/>
            <person name="Gearin G."/>
            <person name="Gellesch M."/>
            <person name="Goldberg J."/>
            <person name="Griggs A."/>
            <person name="Gujja S."/>
            <person name="Heiman D."/>
            <person name="Howarth C."/>
            <person name="Larson L."/>
            <person name="Lui A."/>
            <person name="MacDonald P.J.P."/>
            <person name="Montmayeur A."/>
            <person name="Murphy C."/>
            <person name="Neiman D."/>
            <person name="Pearson M."/>
            <person name="Priest M."/>
            <person name="Roberts A."/>
            <person name="Saif S."/>
            <person name="Shea T."/>
            <person name="Shenoy N."/>
            <person name="Sisk P."/>
            <person name="Stolte C."/>
            <person name="Sykes S."/>
            <person name="Wortman J."/>
            <person name="Nusbaum C."/>
            <person name="Birren B."/>
        </authorList>
    </citation>
    <scope>NUCLEOTIDE SEQUENCE [LARGE SCALE GENOMIC DNA]</scope>
    <source>
        <strain evidence="9 10">1_3_50AFAA</strain>
    </source>
</reference>
<dbReference type="EMBL" id="ADLO01000069">
    <property type="protein sequence ID" value="KGF54990.1"/>
    <property type="molecule type" value="Genomic_DNA"/>
</dbReference>
<feature type="transmembrane region" description="Helical" evidence="5">
    <location>
        <begin position="34"/>
        <end position="53"/>
    </location>
</feature>
<dbReference type="Gene3D" id="2.40.50.100">
    <property type="match status" value="2"/>
</dbReference>
<dbReference type="eggNOG" id="COG0845">
    <property type="taxonomic scope" value="Bacteria"/>
</dbReference>
<feature type="domain" description="CzcB-like barrel-sandwich hybrid" evidence="7">
    <location>
        <begin position="287"/>
        <end position="372"/>
    </location>
</feature>
<evidence type="ECO:0000256" key="4">
    <source>
        <dbReference type="SAM" id="MobiDB-lite"/>
    </source>
</evidence>
<dbReference type="HOGENOM" id="CLU_018816_12_1_9"/>
<dbReference type="GO" id="GO:0030313">
    <property type="term" value="C:cell envelope"/>
    <property type="evidence" value="ECO:0007669"/>
    <property type="project" value="UniProtKB-SubCell"/>
</dbReference>
<proteinExistence type="predicted"/>
<dbReference type="Gene3D" id="1.10.287.470">
    <property type="entry name" value="Helix hairpin bin"/>
    <property type="match status" value="1"/>
</dbReference>
<evidence type="ECO:0000259" key="8">
    <source>
        <dbReference type="Pfam" id="PF25990"/>
    </source>
</evidence>
<dbReference type="Gene3D" id="2.40.420.20">
    <property type="match status" value="1"/>
</dbReference>
<dbReference type="InterPro" id="IPR058636">
    <property type="entry name" value="Beta-barrel_YknX"/>
</dbReference>
<organism evidence="9 10">
    <name type="scientific">Flavonifractor plautii 1_3_50AFAA</name>
    <dbReference type="NCBI Taxonomy" id="742738"/>
    <lineage>
        <taxon>Bacteria</taxon>
        <taxon>Bacillati</taxon>
        <taxon>Bacillota</taxon>
        <taxon>Clostridia</taxon>
        <taxon>Eubacteriales</taxon>
        <taxon>Oscillospiraceae</taxon>
        <taxon>Flavonifractor</taxon>
    </lineage>
</organism>
<name>A0A096B7F8_FLAPL</name>
<keyword evidence="5" id="KW-1133">Transmembrane helix</keyword>
<dbReference type="Pfam" id="PF25973">
    <property type="entry name" value="BSH_CzcB"/>
    <property type="match status" value="1"/>
</dbReference>
<gene>
    <name evidence="9" type="ORF">HMPREF9460_02346</name>
</gene>
<feature type="region of interest" description="Disordered" evidence="4">
    <location>
        <begin position="1"/>
        <end position="29"/>
    </location>
</feature>
<protein>
    <recommendedName>
        <fullName evidence="11">Membrane fusion protein biotin-lipoyl like domain-containing protein</fullName>
    </recommendedName>
</protein>
<evidence type="ECO:0000256" key="5">
    <source>
        <dbReference type="SAM" id="Phobius"/>
    </source>
</evidence>
<keyword evidence="5" id="KW-0812">Transmembrane</keyword>
<feature type="domain" description="YknX-like beta-barrel" evidence="8">
    <location>
        <begin position="398"/>
        <end position="468"/>
    </location>
</feature>
<evidence type="ECO:0008006" key="11">
    <source>
        <dbReference type="Google" id="ProtNLM"/>
    </source>
</evidence>
<dbReference type="Proteomes" id="UP000029585">
    <property type="component" value="Unassembled WGS sequence"/>
</dbReference>
<evidence type="ECO:0000259" key="6">
    <source>
        <dbReference type="Pfam" id="PF25917"/>
    </source>
</evidence>
<keyword evidence="2 3" id="KW-0175">Coiled coil</keyword>
<dbReference type="PANTHER" id="PTHR32347:SF14">
    <property type="entry name" value="EFFLUX SYSTEM COMPONENT YKNX-RELATED"/>
    <property type="match status" value="1"/>
</dbReference>
<dbReference type="Gene3D" id="2.40.30.170">
    <property type="match status" value="2"/>
</dbReference>